<organism evidence="2 3">
    <name type="scientific">Eumeta variegata</name>
    <name type="common">Bagworm moth</name>
    <name type="synonym">Eumeta japonica</name>
    <dbReference type="NCBI Taxonomy" id="151549"/>
    <lineage>
        <taxon>Eukaryota</taxon>
        <taxon>Metazoa</taxon>
        <taxon>Ecdysozoa</taxon>
        <taxon>Arthropoda</taxon>
        <taxon>Hexapoda</taxon>
        <taxon>Insecta</taxon>
        <taxon>Pterygota</taxon>
        <taxon>Neoptera</taxon>
        <taxon>Endopterygota</taxon>
        <taxon>Lepidoptera</taxon>
        <taxon>Glossata</taxon>
        <taxon>Ditrysia</taxon>
        <taxon>Tineoidea</taxon>
        <taxon>Psychidae</taxon>
        <taxon>Oiketicinae</taxon>
        <taxon>Eumeta</taxon>
    </lineage>
</organism>
<feature type="region of interest" description="Disordered" evidence="1">
    <location>
        <begin position="77"/>
        <end position="100"/>
    </location>
</feature>
<sequence length="184" mass="20677">MPVVAQVSNYASIVRRANNRRHDRPAEFSELDGQVCEQWDAQLCLRGMSSNPAKREWRDGVRIMEVGGRHLVSAKAPSRRWSQVRPGLPPFPEGERPAPGLAANRLVDAPLVGRDESDDKSDDFDSFTECGRTACECRRRVTCAMDDAWWKSSRHRMSQETVTGRFPSLLPGRRRLAAGWSKGA</sequence>
<gene>
    <name evidence="2" type="ORF">EVAR_74680_1</name>
</gene>
<evidence type="ECO:0000313" key="2">
    <source>
        <dbReference type="EMBL" id="GBP76198.1"/>
    </source>
</evidence>
<accession>A0A4C1YJ92</accession>
<proteinExistence type="predicted"/>
<dbReference type="EMBL" id="BGZK01001281">
    <property type="protein sequence ID" value="GBP76198.1"/>
    <property type="molecule type" value="Genomic_DNA"/>
</dbReference>
<dbReference type="Proteomes" id="UP000299102">
    <property type="component" value="Unassembled WGS sequence"/>
</dbReference>
<keyword evidence="3" id="KW-1185">Reference proteome</keyword>
<name>A0A4C1YJ92_EUMVA</name>
<evidence type="ECO:0000313" key="3">
    <source>
        <dbReference type="Proteomes" id="UP000299102"/>
    </source>
</evidence>
<protein>
    <submittedName>
        <fullName evidence="2">Uncharacterized protein</fullName>
    </submittedName>
</protein>
<comment type="caution">
    <text evidence="2">The sequence shown here is derived from an EMBL/GenBank/DDBJ whole genome shotgun (WGS) entry which is preliminary data.</text>
</comment>
<reference evidence="2 3" key="1">
    <citation type="journal article" date="2019" name="Commun. Biol.">
        <title>The bagworm genome reveals a unique fibroin gene that provides high tensile strength.</title>
        <authorList>
            <person name="Kono N."/>
            <person name="Nakamura H."/>
            <person name="Ohtoshi R."/>
            <person name="Tomita M."/>
            <person name="Numata K."/>
            <person name="Arakawa K."/>
        </authorList>
    </citation>
    <scope>NUCLEOTIDE SEQUENCE [LARGE SCALE GENOMIC DNA]</scope>
</reference>
<evidence type="ECO:0000256" key="1">
    <source>
        <dbReference type="SAM" id="MobiDB-lite"/>
    </source>
</evidence>
<dbReference type="AlphaFoldDB" id="A0A4C1YJ92"/>